<feature type="domain" description="Toprim" evidence="1">
    <location>
        <begin position="264"/>
        <end position="361"/>
    </location>
</feature>
<dbReference type="InterPro" id="IPR034154">
    <property type="entry name" value="TOPRIM_DnaG/twinkle"/>
</dbReference>
<dbReference type="CDD" id="cd01029">
    <property type="entry name" value="TOPRIM_primases"/>
    <property type="match status" value="1"/>
</dbReference>
<sequence>MLRFVEFVKKNIGSTHLEIADYFARDIEDLASECEINWRASMPKISWNGLKNKKPKVVGNTDEDSRRSFIWAEECTYKEKGDNPDSFTYPYVSFKNMRQTINQPGRKFHALRKLFDAYEEYKQSNKTPEKRPKRSEAEYLEMQKNAAAEDEALEKRKQAVIDAEPDLFADMRHLSHPKAFSPYLEREKKLHLVAEQFDIRVGRDKDGYFTCFPLHTIHGELKALQRIYHVLPQGWDDNKRSTWGVDTTGLMFIIGELNEDTEMIYICEGLATGLAMFAATGRTVAVCLYANNIEPVSGEIRQHFPHVKRVHVADNDNKKLDKGNAGVTECALAVKAQGGWVFVPHVQKGTDVCDLYLEQGIDELKRQIYQSQSQYFNGKYSQHVVGKLNYIHDRYVAIAA</sequence>
<evidence type="ECO:0000313" key="2">
    <source>
        <dbReference type="EMBL" id="OES24872.1"/>
    </source>
</evidence>
<dbReference type="EMBL" id="MIPY01000058">
    <property type="protein sequence ID" value="OES24872.1"/>
    <property type="molecule type" value="Genomic_DNA"/>
</dbReference>
<protein>
    <submittedName>
        <fullName evidence="2">Toprim domain protein</fullName>
    </submittedName>
</protein>
<dbReference type="Pfam" id="PF13362">
    <property type="entry name" value="Toprim_3"/>
    <property type="match status" value="1"/>
</dbReference>
<accession>A0AB36FN35</accession>
<dbReference type="Proteomes" id="UP000095392">
    <property type="component" value="Unassembled WGS sequence"/>
</dbReference>
<name>A0AB36FN35_ALTMA</name>
<reference evidence="2 3" key="1">
    <citation type="submission" date="2016-09" db="EMBL/GenBank/DDBJ databases">
        <title>Draft Genome Sequence of four Alteromonas macleodii strains isolated from copper coupons and grown long-term at elevated copper levels.</title>
        <authorList>
            <person name="Cusick K."/>
            <person name="Dale J."/>
            <person name="Little B."/>
            <person name="Biffinger J."/>
        </authorList>
    </citation>
    <scope>NUCLEOTIDE SEQUENCE [LARGE SCALE GENOMIC DNA]</scope>
    <source>
        <strain evidence="2 3">KCP01</strain>
    </source>
</reference>
<comment type="caution">
    <text evidence="2">The sequence shown here is derived from an EMBL/GenBank/DDBJ whole genome shotgun (WGS) entry which is preliminary data.</text>
</comment>
<dbReference type="InterPro" id="IPR006171">
    <property type="entry name" value="TOPRIM_dom"/>
</dbReference>
<dbReference type="RefSeq" id="WP_069945376.1">
    <property type="nucleotide sequence ID" value="NZ_MIPW01000063.1"/>
</dbReference>
<proteinExistence type="predicted"/>
<organism evidence="2 3">
    <name type="scientific">Alteromonas macleodii</name>
    <name type="common">Pseudoalteromonas macleodii</name>
    <dbReference type="NCBI Taxonomy" id="28108"/>
    <lineage>
        <taxon>Bacteria</taxon>
        <taxon>Pseudomonadati</taxon>
        <taxon>Pseudomonadota</taxon>
        <taxon>Gammaproteobacteria</taxon>
        <taxon>Alteromonadales</taxon>
        <taxon>Alteromonadaceae</taxon>
        <taxon>Alteromonas/Salinimonas group</taxon>
        <taxon>Alteromonas</taxon>
    </lineage>
</organism>
<gene>
    <name evidence="2" type="ORF">BFV95_4631</name>
</gene>
<evidence type="ECO:0000259" key="1">
    <source>
        <dbReference type="Pfam" id="PF13362"/>
    </source>
</evidence>
<evidence type="ECO:0000313" key="3">
    <source>
        <dbReference type="Proteomes" id="UP000095392"/>
    </source>
</evidence>
<dbReference type="AlphaFoldDB" id="A0AB36FN35"/>
<keyword evidence="3" id="KW-1185">Reference proteome</keyword>